<keyword evidence="6" id="KW-1185">Reference proteome</keyword>
<dbReference type="InterPro" id="IPR007621">
    <property type="entry name" value="TPM_dom"/>
</dbReference>
<dbReference type="STRING" id="301302.ERS852420_02396"/>
<evidence type="ECO:0000313" key="5">
    <source>
        <dbReference type="EMBL" id="CRL39158.1"/>
    </source>
</evidence>
<keyword evidence="2" id="KW-0812">Transmembrane</keyword>
<keyword evidence="3" id="KW-0732">Signal</keyword>
<feature type="signal peptide" evidence="3">
    <location>
        <begin position="1"/>
        <end position="26"/>
    </location>
</feature>
<feature type="domain" description="TPM" evidence="4">
    <location>
        <begin position="43"/>
        <end position="158"/>
    </location>
</feature>
<dbReference type="RefSeq" id="WP_055067998.1">
    <property type="nucleotide sequence ID" value="NZ_CP173697.1"/>
</dbReference>
<evidence type="ECO:0000313" key="6">
    <source>
        <dbReference type="Proteomes" id="UP000049979"/>
    </source>
</evidence>
<name>A0A0M6WPA9_9FIRM</name>
<gene>
    <name evidence="5" type="ORF">M72_29091</name>
</gene>
<feature type="transmembrane region" description="Helical" evidence="2">
    <location>
        <begin position="170"/>
        <end position="193"/>
    </location>
</feature>
<evidence type="ECO:0000256" key="2">
    <source>
        <dbReference type="SAM" id="Phobius"/>
    </source>
</evidence>
<dbReference type="AlphaFoldDB" id="A0A0M6WPA9"/>
<dbReference type="Proteomes" id="UP000049979">
    <property type="component" value="Unassembled WGS sequence"/>
</dbReference>
<dbReference type="EMBL" id="CVRR01000021">
    <property type="protein sequence ID" value="CRL39158.1"/>
    <property type="molecule type" value="Genomic_DNA"/>
</dbReference>
<dbReference type="Pfam" id="PF04536">
    <property type="entry name" value="TPM_phosphatase"/>
    <property type="match status" value="1"/>
</dbReference>
<keyword evidence="2" id="KW-0472">Membrane</keyword>
<feature type="region of interest" description="Disordered" evidence="1">
    <location>
        <begin position="226"/>
        <end position="261"/>
    </location>
</feature>
<evidence type="ECO:0000256" key="3">
    <source>
        <dbReference type="SAM" id="SignalP"/>
    </source>
</evidence>
<organism evidence="5 6">
    <name type="scientific">Roseburia faecis</name>
    <dbReference type="NCBI Taxonomy" id="301302"/>
    <lineage>
        <taxon>Bacteria</taxon>
        <taxon>Bacillati</taxon>
        <taxon>Bacillota</taxon>
        <taxon>Clostridia</taxon>
        <taxon>Lachnospirales</taxon>
        <taxon>Lachnospiraceae</taxon>
        <taxon>Roseburia</taxon>
    </lineage>
</organism>
<sequence length="261" mass="28485">MRKIKRILTAFVFCLILSASTIPVCASAVSASNEETGYVYVLDDSADFLTDSQENSLQKQLYDLTAYCNVAFVTTTEHSKSSTEDFAADYFDDVFGPHANGTIFVIDRCLNEIYLYSDGQAHKIITNSRARSITDNTYTYARDKDYYTCANKTFAQIETLMQGKRIAEPMRYLCSALLAIVAALFLNLFFALWSSRSHKADRRQVMTGLYAQMQINNPRTQFIRQSRTYSPVSSGSSGGGHSGGGGGGGGGHSGGGGGHSI</sequence>
<evidence type="ECO:0000256" key="1">
    <source>
        <dbReference type="SAM" id="MobiDB-lite"/>
    </source>
</evidence>
<evidence type="ECO:0000259" key="4">
    <source>
        <dbReference type="Pfam" id="PF04536"/>
    </source>
</evidence>
<keyword evidence="2" id="KW-1133">Transmembrane helix</keyword>
<dbReference type="Gene3D" id="3.10.310.50">
    <property type="match status" value="1"/>
</dbReference>
<feature type="compositionally biased region" description="Gly residues" evidence="1">
    <location>
        <begin position="236"/>
        <end position="261"/>
    </location>
</feature>
<proteinExistence type="predicted"/>
<protein>
    <recommendedName>
        <fullName evidence="4">TPM domain-containing protein</fullName>
    </recommendedName>
</protein>
<accession>A0A0M6WPA9</accession>
<feature type="chain" id="PRO_5038894468" description="TPM domain-containing protein" evidence="3">
    <location>
        <begin position="27"/>
        <end position="261"/>
    </location>
</feature>
<reference evidence="6" key="1">
    <citation type="submission" date="2015-05" db="EMBL/GenBank/DDBJ databases">
        <authorList>
            <consortium name="Pathogen Informatics"/>
        </authorList>
    </citation>
    <scope>NUCLEOTIDE SEQUENCE [LARGE SCALE GENOMIC DNA]</scope>
    <source>
        <strain evidence="6">M72</strain>
    </source>
</reference>